<protein>
    <recommendedName>
        <fullName evidence="2">HTH luxR-type domain-containing protein</fullName>
    </recommendedName>
</protein>
<evidence type="ECO:0000256" key="1">
    <source>
        <dbReference type="SAM" id="MobiDB-lite"/>
    </source>
</evidence>
<dbReference type="SUPFAM" id="SSF46894">
    <property type="entry name" value="C-terminal effector domain of the bipartite response regulators"/>
    <property type="match status" value="1"/>
</dbReference>
<dbReference type="InterPro" id="IPR000792">
    <property type="entry name" value="Tscrpt_reg_LuxR_C"/>
</dbReference>
<organism evidence="3 4">
    <name type="scientific">Microbispora amethystogenes</name>
    <dbReference type="NCBI Taxonomy" id="1427754"/>
    <lineage>
        <taxon>Bacteria</taxon>
        <taxon>Bacillati</taxon>
        <taxon>Actinomycetota</taxon>
        <taxon>Actinomycetes</taxon>
        <taxon>Streptosporangiales</taxon>
        <taxon>Streptosporangiaceae</taxon>
        <taxon>Microbispora</taxon>
    </lineage>
</organism>
<comment type="caution">
    <text evidence="3">The sequence shown here is derived from an EMBL/GenBank/DDBJ whole genome shotgun (WGS) entry which is preliminary data.</text>
</comment>
<dbReference type="Gene3D" id="1.10.10.10">
    <property type="entry name" value="Winged helix-like DNA-binding domain superfamily/Winged helix DNA-binding domain"/>
    <property type="match status" value="1"/>
</dbReference>
<proteinExistence type="predicted"/>
<feature type="domain" description="HTH luxR-type" evidence="2">
    <location>
        <begin position="48"/>
        <end position="79"/>
    </location>
</feature>
<evidence type="ECO:0000313" key="4">
    <source>
        <dbReference type="Proteomes" id="UP000651728"/>
    </source>
</evidence>
<dbReference type="InterPro" id="IPR036388">
    <property type="entry name" value="WH-like_DNA-bd_sf"/>
</dbReference>
<dbReference type="EMBL" id="BOOB01000024">
    <property type="protein sequence ID" value="GIH33354.1"/>
    <property type="molecule type" value="Genomic_DNA"/>
</dbReference>
<name>A0ABQ4FF41_9ACTN</name>
<dbReference type="Pfam" id="PF00196">
    <property type="entry name" value="GerE"/>
    <property type="match status" value="1"/>
</dbReference>
<feature type="compositionally biased region" description="Gly residues" evidence="1">
    <location>
        <begin position="1"/>
        <end position="10"/>
    </location>
</feature>
<reference evidence="3 4" key="1">
    <citation type="submission" date="2021-01" db="EMBL/GenBank/DDBJ databases">
        <title>Whole genome shotgun sequence of Microbispora amethystogenes NBRC 101907.</title>
        <authorList>
            <person name="Komaki H."/>
            <person name="Tamura T."/>
        </authorList>
    </citation>
    <scope>NUCLEOTIDE SEQUENCE [LARGE SCALE GENOMIC DNA]</scope>
    <source>
        <strain evidence="3 4">NBRC 101907</strain>
    </source>
</reference>
<accession>A0ABQ4FF41</accession>
<sequence length="99" mass="10457">MRRAGDGGGAAAREWRGPARTRAGAGGAVHRTGAQRGAPRPREPDEPDIGARLFISARTAEHHLRKVFTKLGIRGRAELKTALAELDQAEPPAGSKSTP</sequence>
<dbReference type="Proteomes" id="UP000651728">
    <property type="component" value="Unassembled WGS sequence"/>
</dbReference>
<evidence type="ECO:0000313" key="3">
    <source>
        <dbReference type="EMBL" id="GIH33354.1"/>
    </source>
</evidence>
<feature type="region of interest" description="Disordered" evidence="1">
    <location>
        <begin position="1"/>
        <end position="48"/>
    </location>
</feature>
<evidence type="ECO:0000259" key="2">
    <source>
        <dbReference type="Pfam" id="PF00196"/>
    </source>
</evidence>
<feature type="compositionally biased region" description="Low complexity" evidence="1">
    <location>
        <begin position="18"/>
        <end position="34"/>
    </location>
</feature>
<dbReference type="RefSeq" id="WP_239101388.1">
    <property type="nucleotide sequence ID" value="NZ_BAABEJ010000013.1"/>
</dbReference>
<gene>
    <name evidence="3" type="ORF">Mam01_35180</name>
</gene>
<dbReference type="InterPro" id="IPR016032">
    <property type="entry name" value="Sig_transdc_resp-reg_C-effctor"/>
</dbReference>
<keyword evidence="4" id="KW-1185">Reference proteome</keyword>